<keyword evidence="1" id="KW-0732">Signal</keyword>
<feature type="chain" id="PRO_5003317645" description="Secretion system C-terminal sorting domain-containing protein" evidence="1">
    <location>
        <begin position="20"/>
        <end position="285"/>
    </location>
</feature>
<gene>
    <name evidence="2" type="ordered locus">Halhy_4290</name>
</gene>
<reference key="2">
    <citation type="submission" date="2011-04" db="EMBL/GenBank/DDBJ databases">
        <title>Complete sequence of chromosome of Haliscomenobacter hydrossis DSM 1100.</title>
        <authorList>
            <consortium name="US DOE Joint Genome Institute (JGI-PGF)"/>
            <person name="Lucas S."/>
            <person name="Han J."/>
            <person name="Lapidus A."/>
            <person name="Bruce D."/>
            <person name="Goodwin L."/>
            <person name="Pitluck S."/>
            <person name="Peters L."/>
            <person name="Kyrpides N."/>
            <person name="Mavromatis K."/>
            <person name="Ivanova N."/>
            <person name="Ovchinnikova G."/>
            <person name="Pagani I."/>
            <person name="Daligault H."/>
            <person name="Detter J.C."/>
            <person name="Han C."/>
            <person name="Land M."/>
            <person name="Hauser L."/>
            <person name="Markowitz V."/>
            <person name="Cheng J.-F."/>
            <person name="Hugenholtz P."/>
            <person name="Woyke T."/>
            <person name="Wu D."/>
            <person name="Verbarg S."/>
            <person name="Frueling A."/>
            <person name="Brambilla E."/>
            <person name="Klenk H.-P."/>
            <person name="Eisen J.A."/>
        </authorList>
    </citation>
    <scope>NUCLEOTIDE SEQUENCE</scope>
    <source>
        <strain>DSM 1100</strain>
    </source>
</reference>
<feature type="signal peptide" evidence="1">
    <location>
        <begin position="1"/>
        <end position="19"/>
    </location>
</feature>
<evidence type="ECO:0000313" key="3">
    <source>
        <dbReference type="Proteomes" id="UP000008461"/>
    </source>
</evidence>
<proteinExistence type="predicted"/>
<evidence type="ECO:0000256" key="1">
    <source>
        <dbReference type="SAM" id="SignalP"/>
    </source>
</evidence>
<evidence type="ECO:0008006" key="4">
    <source>
        <dbReference type="Google" id="ProtNLM"/>
    </source>
</evidence>
<reference evidence="2 3" key="1">
    <citation type="journal article" date="2011" name="Stand. Genomic Sci.">
        <title>Complete genome sequence of Haliscomenobacter hydrossis type strain (O).</title>
        <authorList>
            <consortium name="US DOE Joint Genome Institute (JGI-PGF)"/>
            <person name="Daligault H."/>
            <person name="Lapidus A."/>
            <person name="Zeytun A."/>
            <person name="Nolan M."/>
            <person name="Lucas S."/>
            <person name="Del Rio T.G."/>
            <person name="Tice H."/>
            <person name="Cheng J.F."/>
            <person name="Tapia R."/>
            <person name="Han C."/>
            <person name="Goodwin L."/>
            <person name="Pitluck S."/>
            <person name="Liolios K."/>
            <person name="Pagani I."/>
            <person name="Ivanova N."/>
            <person name="Huntemann M."/>
            <person name="Mavromatis K."/>
            <person name="Mikhailova N."/>
            <person name="Pati A."/>
            <person name="Chen A."/>
            <person name="Palaniappan K."/>
            <person name="Land M."/>
            <person name="Hauser L."/>
            <person name="Brambilla E.M."/>
            <person name="Rohde M."/>
            <person name="Verbarg S."/>
            <person name="Goker M."/>
            <person name="Bristow J."/>
            <person name="Eisen J.A."/>
            <person name="Markowitz V."/>
            <person name="Hugenholtz P."/>
            <person name="Kyrpides N.C."/>
            <person name="Klenk H.P."/>
            <person name="Woyke T."/>
        </authorList>
    </citation>
    <scope>NUCLEOTIDE SEQUENCE [LARGE SCALE GENOMIC DNA]</scope>
    <source>
        <strain evidence="3">ATCC 27775 / DSM 1100 / LMG 10767 / O</strain>
    </source>
</reference>
<sequence length="285" mass="32102">MYRHFACLLLLSTPFFLSAQTTTLQQALEKGLVTLEAQGLGGHTGDCLQATVTNVSKRALRVALSPGMVFQSQDTALQDLLVVDNEEYVLAANQKRAFKLNSYCCEMYRGGPGTGAVFQLVNQSNEKLSQVATYLHRNFLDKNPMAQQAVWSVSDNADLSAVWDRSQPDKSKKLIEFLAQVTGRPVPWYRSEYAKAAPGPQMAKRPMMLIEADWEFKLPENDSLTLAVFNEEGKQVDVLMTDKLYSSGIYTFTFSYKTNRLPKGVYWFRMHGKKSGLVKERKLVF</sequence>
<dbReference type="EMBL" id="CP002691">
    <property type="protein sequence ID" value="AEE52134.1"/>
    <property type="molecule type" value="Genomic_DNA"/>
</dbReference>
<accession>F4L758</accession>
<dbReference type="RefSeq" id="WP_013766672.1">
    <property type="nucleotide sequence ID" value="NC_015510.1"/>
</dbReference>
<dbReference type="HOGENOM" id="CLU_975796_0_0_10"/>
<name>F4L758_HALH1</name>
<dbReference type="KEGG" id="hhy:Halhy_4290"/>
<dbReference type="AlphaFoldDB" id="F4L758"/>
<evidence type="ECO:0000313" key="2">
    <source>
        <dbReference type="EMBL" id="AEE52134.1"/>
    </source>
</evidence>
<dbReference type="eggNOG" id="ENOG50335HP">
    <property type="taxonomic scope" value="Bacteria"/>
</dbReference>
<organism evidence="2 3">
    <name type="scientific">Haliscomenobacter hydrossis (strain ATCC 27775 / DSM 1100 / LMG 10767 / O)</name>
    <dbReference type="NCBI Taxonomy" id="760192"/>
    <lineage>
        <taxon>Bacteria</taxon>
        <taxon>Pseudomonadati</taxon>
        <taxon>Bacteroidota</taxon>
        <taxon>Saprospiria</taxon>
        <taxon>Saprospirales</taxon>
        <taxon>Haliscomenobacteraceae</taxon>
        <taxon>Haliscomenobacter</taxon>
    </lineage>
</organism>
<keyword evidence="3" id="KW-1185">Reference proteome</keyword>
<protein>
    <recommendedName>
        <fullName evidence="4">Secretion system C-terminal sorting domain-containing protein</fullName>
    </recommendedName>
</protein>
<dbReference type="Proteomes" id="UP000008461">
    <property type="component" value="Chromosome"/>
</dbReference>